<dbReference type="AlphaFoldDB" id="A0A939B9Y7"/>
<name>A0A939B9Y7_9BIFI</name>
<gene>
    <name evidence="2" type="ORF">H7U32_03165</name>
</gene>
<evidence type="ECO:0000313" key="2">
    <source>
        <dbReference type="EMBL" id="MBM6699336.1"/>
    </source>
</evidence>
<organism evidence="2 3">
    <name type="scientific">Bifidobacterium pullorum subsp. saeculare</name>
    <dbReference type="NCBI Taxonomy" id="78257"/>
    <lineage>
        <taxon>Bacteria</taxon>
        <taxon>Bacillati</taxon>
        <taxon>Actinomycetota</taxon>
        <taxon>Actinomycetes</taxon>
        <taxon>Bifidobacteriales</taxon>
        <taxon>Bifidobacteriaceae</taxon>
        <taxon>Bifidobacterium</taxon>
    </lineage>
</organism>
<reference evidence="2" key="1">
    <citation type="submission" date="2020-08" db="EMBL/GenBank/DDBJ databases">
        <authorList>
            <person name="Cejkova D."/>
            <person name="Kubasova T."/>
            <person name="Jahodarova E."/>
            <person name="Rychlik I."/>
        </authorList>
    </citation>
    <scope>NUCLEOTIDE SEQUENCE</scope>
    <source>
        <strain evidence="2">An836</strain>
    </source>
</reference>
<dbReference type="InterPro" id="IPR047676">
    <property type="entry name" value="FxLYD_dom"/>
</dbReference>
<accession>A0A939B9Y7</accession>
<comment type="caution">
    <text evidence="2">The sequence shown here is derived from an EMBL/GenBank/DDBJ whole genome shotgun (WGS) entry which is preliminary data.</text>
</comment>
<reference evidence="2" key="2">
    <citation type="journal article" date="2021" name="Sci. Rep.">
        <title>The distribution of antibiotic resistance genes in chicken gut microbiota commensals.</title>
        <authorList>
            <person name="Juricova H."/>
            <person name="Matiasovicova J."/>
            <person name="Kubasova T."/>
            <person name="Cejkova D."/>
            <person name="Rychlik I."/>
        </authorList>
    </citation>
    <scope>NUCLEOTIDE SEQUENCE</scope>
    <source>
        <strain evidence="2">An836</strain>
    </source>
</reference>
<evidence type="ECO:0008006" key="4">
    <source>
        <dbReference type="Google" id="ProtNLM"/>
    </source>
</evidence>
<dbReference type="Proteomes" id="UP000718821">
    <property type="component" value="Unassembled WGS sequence"/>
</dbReference>
<evidence type="ECO:0000313" key="3">
    <source>
        <dbReference type="Proteomes" id="UP000718821"/>
    </source>
</evidence>
<protein>
    <recommendedName>
        <fullName evidence="4">Secreted protein</fullName>
    </recommendedName>
</protein>
<sequence length="266" mass="29579">MRKGMTRICSLAACVAMALSLSACGDKATDEPEYADETAMSVIAEGFEKRSDKIDELVAKNEDTSTTKNRRLYVQTELDNDKPLKDARFKDSQMQEDVISYINKLEDTMTLLKTSSPNSDDFASQWSSIYDERSKLLKKFVDDYGLTVGEQYQDSLDELLVNGADVAENDAIDEAIRGLVSGVTFEKTDDGYGSFTYSAVIQNTTNYDFSDVGILLALYDAQGVKVEETYANTSSWRRGESVRFEAFSSTDAATMKPSVDYYDVAD</sequence>
<feature type="signal peptide" evidence="1">
    <location>
        <begin position="1"/>
        <end position="28"/>
    </location>
</feature>
<keyword evidence="1" id="KW-0732">Signal</keyword>
<dbReference type="EMBL" id="JACLYU010000003">
    <property type="protein sequence ID" value="MBM6699336.1"/>
    <property type="molecule type" value="Genomic_DNA"/>
</dbReference>
<feature type="chain" id="PRO_5037301471" description="Secreted protein" evidence="1">
    <location>
        <begin position="29"/>
        <end position="266"/>
    </location>
</feature>
<dbReference type="PROSITE" id="PS51257">
    <property type="entry name" value="PROKAR_LIPOPROTEIN"/>
    <property type="match status" value="1"/>
</dbReference>
<dbReference type="NCBIfam" id="NF038353">
    <property type="entry name" value="FxLYD_dom"/>
    <property type="match status" value="1"/>
</dbReference>
<keyword evidence="3" id="KW-1185">Reference proteome</keyword>
<evidence type="ECO:0000256" key="1">
    <source>
        <dbReference type="SAM" id="SignalP"/>
    </source>
</evidence>
<proteinExistence type="predicted"/>